<dbReference type="Gene3D" id="1.20.58.340">
    <property type="entry name" value="Magnesium transport protein CorA, transmembrane region"/>
    <property type="match status" value="1"/>
</dbReference>
<dbReference type="EMBL" id="JAUKUD010000005">
    <property type="protein sequence ID" value="KAK0742700.1"/>
    <property type="molecule type" value="Genomic_DNA"/>
</dbReference>
<evidence type="ECO:0000256" key="1">
    <source>
        <dbReference type="SAM" id="MobiDB-lite"/>
    </source>
</evidence>
<evidence type="ECO:0000313" key="3">
    <source>
        <dbReference type="EMBL" id="KAK0742700.1"/>
    </source>
</evidence>
<keyword evidence="2" id="KW-1133">Transmembrane helix</keyword>
<evidence type="ECO:0000313" key="4">
    <source>
        <dbReference type="Proteomes" id="UP001172155"/>
    </source>
</evidence>
<feature type="compositionally biased region" description="Basic and acidic residues" evidence="1">
    <location>
        <begin position="90"/>
        <end position="103"/>
    </location>
</feature>
<comment type="caution">
    <text evidence="3">The sequence shown here is derived from an EMBL/GenBank/DDBJ whole genome shotgun (WGS) entry which is preliminary data.</text>
</comment>
<dbReference type="AlphaFoldDB" id="A0AA40ENQ4"/>
<sequence length="244" mass="27889">MVQLTHPFSVSAIYSDVLNHLRALDPSQITPDGFRIANALDYANALPGLQRREFRRTPVHFVRENRYHRHHMTIDVVSSPCPSSPSSPPRKRDSSSHASEEKGGGGPHVKVPPGFDIVRTTQDVERMALLSDEMVRIARAAERDSASMHVISLLTMVFLPATFVSVLLSTTNFEDPNLKLIDRVVGVTFWKMDFPLGRYFWSNFVWTTLLTLLTFLSWWHGSGVLYRRRLWQRGRAEDHVFKMS</sequence>
<proteinExistence type="predicted"/>
<name>A0AA40ENQ4_9PEZI</name>
<feature type="transmembrane region" description="Helical" evidence="2">
    <location>
        <begin position="146"/>
        <end position="168"/>
    </location>
</feature>
<feature type="region of interest" description="Disordered" evidence="1">
    <location>
        <begin position="73"/>
        <end position="113"/>
    </location>
</feature>
<keyword evidence="2" id="KW-0812">Transmembrane</keyword>
<keyword evidence="4" id="KW-1185">Reference proteome</keyword>
<gene>
    <name evidence="3" type="ORF">B0T18DRAFT_168598</name>
</gene>
<organism evidence="3 4">
    <name type="scientific">Schizothecium vesticola</name>
    <dbReference type="NCBI Taxonomy" id="314040"/>
    <lineage>
        <taxon>Eukaryota</taxon>
        <taxon>Fungi</taxon>
        <taxon>Dikarya</taxon>
        <taxon>Ascomycota</taxon>
        <taxon>Pezizomycotina</taxon>
        <taxon>Sordariomycetes</taxon>
        <taxon>Sordariomycetidae</taxon>
        <taxon>Sordariales</taxon>
        <taxon>Schizotheciaceae</taxon>
        <taxon>Schizothecium</taxon>
    </lineage>
</organism>
<protein>
    <submittedName>
        <fullName evidence="3">Uncharacterized protein</fullName>
    </submittedName>
</protein>
<reference evidence="3" key="1">
    <citation type="submission" date="2023-06" db="EMBL/GenBank/DDBJ databases">
        <title>Genome-scale phylogeny and comparative genomics of the fungal order Sordariales.</title>
        <authorList>
            <consortium name="Lawrence Berkeley National Laboratory"/>
            <person name="Hensen N."/>
            <person name="Bonometti L."/>
            <person name="Westerberg I."/>
            <person name="Brannstrom I.O."/>
            <person name="Guillou S."/>
            <person name="Cros-Aarteil S."/>
            <person name="Calhoun S."/>
            <person name="Haridas S."/>
            <person name="Kuo A."/>
            <person name="Mondo S."/>
            <person name="Pangilinan J."/>
            <person name="Riley R."/>
            <person name="LaButti K."/>
            <person name="Andreopoulos B."/>
            <person name="Lipzen A."/>
            <person name="Chen C."/>
            <person name="Yanf M."/>
            <person name="Daum C."/>
            <person name="Ng V."/>
            <person name="Clum A."/>
            <person name="Steindorff A."/>
            <person name="Ohm R."/>
            <person name="Martin F."/>
            <person name="Silar P."/>
            <person name="Natvig D."/>
            <person name="Lalanne C."/>
            <person name="Gautier V."/>
            <person name="Ament-velasquez S.L."/>
            <person name="Kruys A."/>
            <person name="Hutchinson M.I."/>
            <person name="Powell A.J."/>
            <person name="Barry K."/>
            <person name="Miller A.N."/>
            <person name="Grigoriev I.V."/>
            <person name="Debuchy R."/>
            <person name="Gladieux P."/>
            <person name="Thoren M.H."/>
            <person name="Johannesson H."/>
        </authorList>
    </citation>
    <scope>NUCLEOTIDE SEQUENCE</scope>
    <source>
        <strain evidence="3">SMH3187-1</strain>
    </source>
</reference>
<evidence type="ECO:0000256" key="2">
    <source>
        <dbReference type="SAM" id="Phobius"/>
    </source>
</evidence>
<feature type="transmembrane region" description="Helical" evidence="2">
    <location>
        <begin position="199"/>
        <end position="219"/>
    </location>
</feature>
<dbReference type="Proteomes" id="UP001172155">
    <property type="component" value="Unassembled WGS sequence"/>
</dbReference>
<keyword evidence="2" id="KW-0472">Membrane</keyword>
<accession>A0AA40ENQ4</accession>